<keyword evidence="30" id="KW-1185">Reference proteome</keyword>
<dbReference type="Gene3D" id="1.10.287.130">
    <property type="match status" value="1"/>
</dbReference>
<dbReference type="PROSITE" id="PS50109">
    <property type="entry name" value="HIS_KIN"/>
    <property type="match status" value="1"/>
</dbReference>
<dbReference type="SMART" id="SM00388">
    <property type="entry name" value="HisKA"/>
    <property type="match status" value="1"/>
</dbReference>
<feature type="transmembrane region" description="Helical" evidence="25">
    <location>
        <begin position="78"/>
        <end position="102"/>
    </location>
</feature>
<evidence type="ECO:0000256" key="18">
    <source>
        <dbReference type="ARBA" id="ARBA00023136"/>
    </source>
</evidence>
<evidence type="ECO:0000256" key="26">
    <source>
        <dbReference type="SAM" id="SignalP"/>
    </source>
</evidence>
<feature type="modified residue" description="4-aspartylphosphate" evidence="22">
    <location>
        <position position="690"/>
    </location>
</feature>
<dbReference type="SUPFAM" id="SSF55874">
    <property type="entry name" value="ATPase domain of HSP90 chaperone/DNA topoisomerase II/histidine kinase"/>
    <property type="match status" value="1"/>
</dbReference>
<evidence type="ECO:0000256" key="20">
    <source>
        <dbReference type="ARBA" id="ARBA00023170"/>
    </source>
</evidence>
<dbReference type="PANTHER" id="PTHR24423">
    <property type="entry name" value="TWO-COMPONENT SENSOR HISTIDINE KINASE"/>
    <property type="match status" value="1"/>
</dbReference>
<dbReference type="InterPro" id="IPR003661">
    <property type="entry name" value="HisK_dim/P_dom"/>
</dbReference>
<feature type="transmembrane region" description="Helical" evidence="25">
    <location>
        <begin position="114"/>
        <end position="139"/>
    </location>
</feature>
<dbReference type="PIRSF" id="PIRSF026389">
    <property type="entry name" value="Ethyln_sen_HK"/>
    <property type="match status" value="1"/>
</dbReference>
<evidence type="ECO:0000256" key="24">
    <source>
        <dbReference type="SAM" id="MobiDB-lite"/>
    </source>
</evidence>
<feature type="coiled-coil region" evidence="23">
    <location>
        <begin position="338"/>
        <end position="368"/>
    </location>
</feature>
<dbReference type="InterPro" id="IPR014525">
    <property type="entry name" value="ETR"/>
</dbReference>
<dbReference type="InterPro" id="IPR011006">
    <property type="entry name" value="CheY-like_superfamily"/>
</dbReference>
<evidence type="ECO:0000256" key="15">
    <source>
        <dbReference type="ARBA" id="ARBA00022989"/>
    </source>
</evidence>
<feature type="chain" id="PRO_5046340551" description="Ethylene receptor" evidence="26">
    <location>
        <begin position="23"/>
        <end position="764"/>
    </location>
</feature>
<reference evidence="29" key="1">
    <citation type="journal article" date="2023" name="Plant Biotechnol. J.">
        <title>Chromosome-level wild Hevea brasiliensis genome provides new tools for genomic-assisted breeding and valuable loci to elevate rubber yield.</title>
        <authorList>
            <person name="Cheng H."/>
            <person name="Song X."/>
            <person name="Hu Y."/>
            <person name="Wu T."/>
            <person name="Yang Q."/>
            <person name="An Z."/>
            <person name="Feng S."/>
            <person name="Deng Z."/>
            <person name="Wu W."/>
            <person name="Zeng X."/>
            <person name="Tu M."/>
            <person name="Wang X."/>
            <person name="Huang H."/>
        </authorList>
    </citation>
    <scope>NUCLEOTIDE SEQUENCE</scope>
    <source>
        <strain evidence="29">MT/VB/25A 57/8</strain>
    </source>
</reference>
<comment type="cofactor">
    <cofactor evidence="1 21">
        <name>Cu cation</name>
        <dbReference type="ChEBI" id="CHEBI:23378"/>
    </cofactor>
</comment>
<evidence type="ECO:0000256" key="1">
    <source>
        <dbReference type="ARBA" id="ARBA00001935"/>
    </source>
</evidence>
<dbReference type="Gene3D" id="3.40.50.2300">
    <property type="match status" value="1"/>
</dbReference>
<evidence type="ECO:0000256" key="19">
    <source>
        <dbReference type="ARBA" id="ARBA00023157"/>
    </source>
</evidence>
<comment type="subunit">
    <text evidence="5">Homodimer; disulfide-linked.</text>
</comment>
<evidence type="ECO:0000256" key="10">
    <source>
        <dbReference type="ARBA" id="ARBA00022741"/>
    </source>
</evidence>
<dbReference type="InterPro" id="IPR036890">
    <property type="entry name" value="HATPase_C_sf"/>
</dbReference>
<evidence type="ECO:0000256" key="6">
    <source>
        <dbReference type="ARBA" id="ARBA00022553"/>
    </source>
</evidence>
<evidence type="ECO:0000256" key="13">
    <source>
        <dbReference type="ARBA" id="ARBA00022824"/>
    </source>
</evidence>
<keyword evidence="6 22" id="KW-0597">Phosphoprotein</keyword>
<evidence type="ECO:0000259" key="27">
    <source>
        <dbReference type="PROSITE" id="PS50109"/>
    </source>
</evidence>
<keyword evidence="9 21" id="KW-0479">Metal-binding</keyword>
<evidence type="ECO:0000256" key="3">
    <source>
        <dbReference type="ARBA" id="ARBA00004477"/>
    </source>
</evidence>
<evidence type="ECO:0000256" key="5">
    <source>
        <dbReference type="ARBA" id="ARBA00011748"/>
    </source>
</evidence>
<comment type="similarity">
    <text evidence="4 21">Belongs to the ethylene receptor family.</text>
</comment>
<dbReference type="SUPFAM" id="SSF47384">
    <property type="entry name" value="Homodimeric domain of signal transducing histidine kinase"/>
    <property type="match status" value="1"/>
</dbReference>
<dbReference type="PROSITE" id="PS50110">
    <property type="entry name" value="RESPONSE_REGULATORY"/>
    <property type="match status" value="1"/>
</dbReference>
<dbReference type="Gene3D" id="3.30.450.40">
    <property type="match status" value="1"/>
</dbReference>
<dbReference type="InterPro" id="IPR003018">
    <property type="entry name" value="GAF"/>
</dbReference>
<keyword evidence="26" id="KW-0732">Signal</keyword>
<evidence type="ECO:0000256" key="25">
    <source>
        <dbReference type="SAM" id="Phobius"/>
    </source>
</evidence>
<dbReference type="InterPro" id="IPR005467">
    <property type="entry name" value="His_kinase_dom"/>
</dbReference>
<dbReference type="Pfam" id="PF00072">
    <property type="entry name" value="Response_reg"/>
    <property type="match status" value="1"/>
</dbReference>
<keyword evidence="15 25" id="KW-1133">Transmembrane helix</keyword>
<keyword evidence="10 21" id="KW-0547">Nucleotide-binding</keyword>
<comment type="caution">
    <text evidence="29">The sequence shown here is derived from an EMBL/GenBank/DDBJ whole genome shotgun (WGS) entry which is preliminary data.</text>
</comment>
<dbReference type="SMART" id="SM00448">
    <property type="entry name" value="REC"/>
    <property type="match status" value="1"/>
</dbReference>
<evidence type="ECO:0000313" key="30">
    <source>
        <dbReference type="Proteomes" id="UP001174677"/>
    </source>
</evidence>
<keyword evidence="12 21" id="KW-0418">Kinase</keyword>
<comment type="subcellular location">
    <subcellularLocation>
        <location evidence="3">Endoplasmic reticulum membrane</location>
        <topology evidence="3">Multi-pass membrane protein</topology>
    </subcellularLocation>
</comment>
<feature type="domain" description="Histidine kinase" evidence="27">
    <location>
        <begin position="375"/>
        <end position="609"/>
    </location>
</feature>
<evidence type="ECO:0000256" key="4">
    <source>
        <dbReference type="ARBA" id="ARBA00009842"/>
    </source>
</evidence>
<evidence type="ECO:0000256" key="8">
    <source>
        <dbReference type="ARBA" id="ARBA00022692"/>
    </source>
</evidence>
<evidence type="ECO:0000256" key="12">
    <source>
        <dbReference type="ARBA" id="ARBA00022777"/>
    </source>
</evidence>
<feature type="region of interest" description="Disordered" evidence="24">
    <location>
        <begin position="549"/>
        <end position="569"/>
    </location>
</feature>
<dbReference type="PANTHER" id="PTHR24423:SF629">
    <property type="entry name" value="PROTEIN EIN4"/>
    <property type="match status" value="1"/>
</dbReference>
<keyword evidence="11 21" id="KW-0936">Ethylene signaling pathway</keyword>
<keyword evidence="18 21" id="KW-0472">Membrane</keyword>
<evidence type="ECO:0000256" key="9">
    <source>
        <dbReference type="ARBA" id="ARBA00022723"/>
    </source>
</evidence>
<evidence type="ECO:0000256" key="22">
    <source>
        <dbReference type="PROSITE-ProRule" id="PRU00169"/>
    </source>
</evidence>
<dbReference type="InterPro" id="IPR058544">
    <property type="entry name" value="ETR1_N"/>
</dbReference>
<feature type="domain" description="Response regulatory" evidence="28">
    <location>
        <begin position="639"/>
        <end position="757"/>
    </location>
</feature>
<dbReference type="CDD" id="cd19933">
    <property type="entry name" value="REC_ETR-like"/>
    <property type="match status" value="1"/>
</dbReference>
<evidence type="ECO:0000256" key="16">
    <source>
        <dbReference type="ARBA" id="ARBA00023008"/>
    </source>
</evidence>
<dbReference type="Gene3D" id="3.30.565.10">
    <property type="entry name" value="Histidine kinase-like ATPase, C-terminal domain"/>
    <property type="match status" value="1"/>
</dbReference>
<keyword evidence="19" id="KW-1015">Disulfide bond</keyword>
<gene>
    <name evidence="29" type="ORF">P3X46_008353</name>
</gene>
<proteinExistence type="inferred from homology"/>
<evidence type="ECO:0000256" key="2">
    <source>
        <dbReference type="ARBA" id="ARBA00003286"/>
    </source>
</evidence>
<dbReference type="SUPFAM" id="SSF55781">
    <property type="entry name" value="GAF domain-like"/>
    <property type="match status" value="1"/>
</dbReference>
<feature type="signal peptide" evidence="26">
    <location>
        <begin position="1"/>
        <end position="22"/>
    </location>
</feature>
<evidence type="ECO:0000313" key="29">
    <source>
        <dbReference type="EMBL" id="KAJ9180062.1"/>
    </source>
</evidence>
<sequence length="764" mass="85520">MLRALAPGIFFLISYIMISVSALDNEFVNCNCDDEGFWSIHSILESQRVSDFLIAIAYFSIPIELLYFVSCSNFPFKWVLLQFIAFIILCGLTHLLTGWTYYGPHSFQLMLSLTVAKFLTALVSCATAITLLTLIPLLLKWKVRELFLKQNVLELDQEVGIMKKQKEASLHVRMLTQEIRKSLDKHTILYTTLVELSKTLDLHNCAVWMPNENRTEMNLTHELKPSSKRYHASIPVNDPDVLEIKDANGVKILRPDSALGVASGGGTEEAGALAAIRMPMLQVSNFKGGTPELVDTCYAILVLVLPVMNYRAWTYEEMEIVEVVADQVAVALSHASVLEESQLMREKLSEQNRALQQARKNAMMASQARNSFQKVMSHGMRRPMHSIAGLLSMFQDESMSFEQRIIIDTLMKTSNVVSTLINDVMEISAKDNGRFSLEVRPFRLHSMIKEASCLAKCFCVYKGFGFEIDVQSSLPDLAIGDERRAFQVILHMVGYLLNAYDGGGTVIFRVFSESGSEGKNDRMLGMWKPNAPEEYVCIKFEIEIKGGSSLSDGSVSTTHSSGRRQNGDEVKEGLSFSMCKKLVQMMQGNIWISQNSLGFAQSMTLILRFQIRPSYGRAIFASGAASEQPNSNSMFRGLRVIFADDDDVNRTVTKKLLEKLGCEVIAVSSGFECLSALSSAENSFGVVILDLQMPEMDGFEVAMRIRKFRSRNWPLIIALTASAEDNIWERCLQMGMNGVIRKPVLLQGMADELRRVLQRAGEGL</sequence>
<evidence type="ECO:0000256" key="7">
    <source>
        <dbReference type="ARBA" id="ARBA00022679"/>
    </source>
</evidence>
<protein>
    <recommendedName>
        <fullName evidence="21">Ethylene receptor</fullName>
    </recommendedName>
</protein>
<dbReference type="Pfam" id="PF00512">
    <property type="entry name" value="HisKA"/>
    <property type="match status" value="1"/>
</dbReference>
<dbReference type="InterPro" id="IPR029016">
    <property type="entry name" value="GAF-like_dom_sf"/>
</dbReference>
<keyword evidence="7 21" id="KW-0808">Transferase</keyword>
<evidence type="ECO:0000256" key="14">
    <source>
        <dbReference type="ARBA" id="ARBA00022840"/>
    </source>
</evidence>
<dbReference type="InterPro" id="IPR036097">
    <property type="entry name" value="HisK_dim/P_sf"/>
</dbReference>
<keyword evidence="17 21" id="KW-0902">Two-component regulatory system</keyword>
<evidence type="ECO:0000256" key="17">
    <source>
        <dbReference type="ARBA" id="ARBA00023012"/>
    </source>
</evidence>
<dbReference type="SMART" id="SM00065">
    <property type="entry name" value="GAF"/>
    <property type="match status" value="1"/>
</dbReference>
<dbReference type="InterPro" id="IPR001789">
    <property type="entry name" value="Sig_transdc_resp-reg_receiver"/>
</dbReference>
<dbReference type="CDD" id="cd16938">
    <property type="entry name" value="HATPase_ETR2_ERS2-EIN4-like"/>
    <property type="match status" value="1"/>
</dbReference>
<organism evidence="29 30">
    <name type="scientific">Hevea brasiliensis</name>
    <name type="common">Para rubber tree</name>
    <name type="synonym">Siphonia brasiliensis</name>
    <dbReference type="NCBI Taxonomy" id="3981"/>
    <lineage>
        <taxon>Eukaryota</taxon>
        <taxon>Viridiplantae</taxon>
        <taxon>Streptophyta</taxon>
        <taxon>Embryophyta</taxon>
        <taxon>Tracheophyta</taxon>
        <taxon>Spermatophyta</taxon>
        <taxon>Magnoliopsida</taxon>
        <taxon>eudicotyledons</taxon>
        <taxon>Gunneridae</taxon>
        <taxon>Pentapetalae</taxon>
        <taxon>rosids</taxon>
        <taxon>fabids</taxon>
        <taxon>Malpighiales</taxon>
        <taxon>Euphorbiaceae</taxon>
        <taxon>Crotonoideae</taxon>
        <taxon>Micrandreae</taxon>
        <taxon>Hevea</taxon>
    </lineage>
</organism>
<dbReference type="CDD" id="cd00082">
    <property type="entry name" value="HisKA"/>
    <property type="match status" value="1"/>
</dbReference>
<accession>A0ABQ9MIC1</accession>
<keyword evidence="14 21" id="KW-0067">ATP-binding</keyword>
<keyword evidence="23" id="KW-0175">Coiled coil</keyword>
<evidence type="ECO:0000259" key="28">
    <source>
        <dbReference type="PROSITE" id="PS50110"/>
    </source>
</evidence>
<feature type="transmembrane region" description="Helical" evidence="25">
    <location>
        <begin position="52"/>
        <end position="71"/>
    </location>
</feature>
<dbReference type="Pfam" id="PF01590">
    <property type="entry name" value="GAF"/>
    <property type="match status" value="1"/>
</dbReference>
<dbReference type="Pfam" id="PF25487">
    <property type="entry name" value="ETR1_N"/>
    <property type="match status" value="1"/>
</dbReference>
<keyword evidence="16 21" id="KW-0186">Copper</keyword>
<comment type="function">
    <text evidence="2 21">May act early in the ethylene signal transduction pathway, possibly as an ethylene receptor, or as a regulator of the pathway.</text>
</comment>
<evidence type="ECO:0000256" key="21">
    <source>
        <dbReference type="PIRNR" id="PIRNR026389"/>
    </source>
</evidence>
<keyword evidence="8 25" id="KW-0812">Transmembrane</keyword>
<dbReference type="Proteomes" id="UP001174677">
    <property type="component" value="Chromosome 5"/>
</dbReference>
<name>A0ABQ9MIC1_HEVBR</name>
<keyword evidence="20 21" id="KW-0675">Receptor</keyword>
<dbReference type="EMBL" id="JARPOI010000005">
    <property type="protein sequence ID" value="KAJ9180062.1"/>
    <property type="molecule type" value="Genomic_DNA"/>
</dbReference>
<keyword evidence="13 21" id="KW-0256">Endoplasmic reticulum</keyword>
<evidence type="ECO:0000256" key="23">
    <source>
        <dbReference type="SAM" id="Coils"/>
    </source>
</evidence>
<feature type="compositionally biased region" description="Polar residues" evidence="24">
    <location>
        <begin position="549"/>
        <end position="564"/>
    </location>
</feature>
<evidence type="ECO:0000256" key="11">
    <source>
        <dbReference type="ARBA" id="ARBA00022745"/>
    </source>
</evidence>
<dbReference type="SUPFAM" id="SSF52172">
    <property type="entry name" value="CheY-like"/>
    <property type="match status" value="1"/>
</dbReference>